<comment type="cofactor">
    <cofactor evidence="1">
        <name>FAD</name>
        <dbReference type="ChEBI" id="CHEBI:57692"/>
    </cofactor>
</comment>
<keyword evidence="12" id="KW-1185">Reference proteome</keyword>
<dbReference type="GO" id="GO:0071949">
    <property type="term" value="F:FAD binding"/>
    <property type="evidence" value="ECO:0007669"/>
    <property type="project" value="TreeGrafter"/>
</dbReference>
<evidence type="ECO:0000256" key="9">
    <source>
        <dbReference type="RuleBase" id="RU004254"/>
    </source>
</evidence>
<evidence type="ECO:0000256" key="6">
    <source>
        <dbReference type="ARBA" id="ARBA00023002"/>
    </source>
</evidence>
<keyword evidence="4" id="KW-0285">Flavoprotein</keyword>
<evidence type="ECO:0000256" key="7">
    <source>
        <dbReference type="ARBA" id="ARBA00034530"/>
    </source>
</evidence>
<dbReference type="InterPro" id="IPR003171">
    <property type="entry name" value="Mehydrof_redctse-like"/>
</dbReference>
<dbReference type="GO" id="GO:0009086">
    <property type="term" value="P:methionine biosynthetic process"/>
    <property type="evidence" value="ECO:0007669"/>
    <property type="project" value="TreeGrafter"/>
</dbReference>
<comment type="catalytic activity">
    <reaction evidence="8">
        <text>(6S)-5-methyl-5,6,7,8-tetrahydrofolate + NADP(+) = (6R)-5,10-methylene-5,6,7,8-tetrahydrofolate + NADPH + H(+)</text>
        <dbReference type="Rhea" id="RHEA:19817"/>
        <dbReference type="ChEBI" id="CHEBI:15378"/>
        <dbReference type="ChEBI" id="CHEBI:15636"/>
        <dbReference type="ChEBI" id="CHEBI:18608"/>
        <dbReference type="ChEBI" id="CHEBI:57783"/>
        <dbReference type="ChEBI" id="CHEBI:58349"/>
        <dbReference type="EC" id="1.5.1.53"/>
    </reaction>
    <physiologicalReaction direction="right-to-left" evidence="8">
        <dbReference type="Rhea" id="RHEA:19819"/>
    </physiologicalReaction>
</comment>
<comment type="pathway">
    <text evidence="2 9">One-carbon metabolism; tetrahydrofolate interconversion.</text>
</comment>
<dbReference type="CDD" id="cd00537">
    <property type="entry name" value="MTHFR"/>
    <property type="match status" value="1"/>
</dbReference>
<protein>
    <recommendedName>
        <fullName evidence="7">methylenetetrahydrofolate reductase (NADPH)</fullName>
        <ecNumber evidence="7">1.5.1.53</ecNumber>
    </recommendedName>
</protein>
<proteinExistence type="inferred from homology"/>
<dbReference type="Proteomes" id="UP000887566">
    <property type="component" value="Unplaced"/>
</dbReference>
<evidence type="ECO:0000313" key="12">
    <source>
        <dbReference type="Proteomes" id="UP000887566"/>
    </source>
</evidence>
<name>A0A914XCF7_9BILA</name>
<dbReference type="GO" id="GO:0035999">
    <property type="term" value="P:tetrahydrofolate interconversion"/>
    <property type="evidence" value="ECO:0007669"/>
    <property type="project" value="TreeGrafter"/>
</dbReference>
<sequence>MSSQTFPYSGNYEMNGKSTENGAYRNGNAKELLRPLSQECNYVPLHKRIQKRINAGDPFFSLEFFPPKTTQGVVNFFNRVERLREGGPMFVDVTWHMGSDPANLNKETSSSSIAAGCLDFCRVDTMLHITCAQYTKEQTMKNLEQCKEMGIRNLLALRGDLPQQDENPIVYKYRALDMIRWTVEQFGDYFTIAASGYPMGHPEAPSYAADLQYLKSKVEAGAQFIITQLFFEEAVFEKFVRDCREIGITVPIIPGIMPIGGYENIRRIAELSKLTIPDWLLNALEPIKQNDEAVRNYGIHLATQLCRNLLNKKTAPSVHIYTMNRESACREILQNLGLWQQTSIRALPWVPHGGHHPIRCREDVRPIFWAARPKSYIYRTKDWDEFPNGRLGNISSPAFGDLKEYYLFYLKGQTTKEDQLKMYGHELQSIEDVQKVFINFLTQQENENGVKVTKLPWNEQENTQEETRLINEQLLWCNNNGIITINSQPAVNGAPSTDPLVGWGQPGGYCYQKAYLEFFTSRENAEALHTLLPAYKRINYHIINHDASIDWTNSAPTTPIAVTWGVFPGQEIAQPTVVDPLSFRVWKDEAYDAWLSHWAHLYPEQSSSRAILQQIHDEWCLVTLVDNDFPQPVILYDILEKMLQQVADSKKINEQLQS</sequence>
<evidence type="ECO:0000256" key="1">
    <source>
        <dbReference type="ARBA" id="ARBA00001974"/>
    </source>
</evidence>
<dbReference type="Gene3D" id="3.20.20.220">
    <property type="match status" value="1"/>
</dbReference>
<dbReference type="PANTHER" id="PTHR45754:SF3">
    <property type="entry name" value="METHYLENETETRAHYDROFOLATE REDUCTASE (NADPH)"/>
    <property type="match status" value="1"/>
</dbReference>
<evidence type="ECO:0000256" key="10">
    <source>
        <dbReference type="SAM" id="MobiDB-lite"/>
    </source>
</evidence>
<evidence type="ECO:0000256" key="5">
    <source>
        <dbReference type="ARBA" id="ARBA00022827"/>
    </source>
</evidence>
<dbReference type="Pfam" id="PF02219">
    <property type="entry name" value="MTHFR"/>
    <property type="match status" value="1"/>
</dbReference>
<evidence type="ECO:0000256" key="2">
    <source>
        <dbReference type="ARBA" id="ARBA00004777"/>
    </source>
</evidence>
<dbReference type="Pfam" id="PF21895">
    <property type="entry name" value="MTHFR_C"/>
    <property type="match status" value="1"/>
</dbReference>
<dbReference type="GO" id="GO:0005829">
    <property type="term" value="C:cytosol"/>
    <property type="evidence" value="ECO:0007669"/>
    <property type="project" value="TreeGrafter"/>
</dbReference>
<keyword evidence="6" id="KW-0560">Oxidoreductase</keyword>
<feature type="domain" description="MTHFR SAM-binding regulatory" evidence="11">
    <location>
        <begin position="345"/>
        <end position="646"/>
    </location>
</feature>
<dbReference type="EC" id="1.5.1.53" evidence="7"/>
<dbReference type="NCBIfam" id="TIGR00677">
    <property type="entry name" value="fadh2_euk"/>
    <property type="match status" value="1"/>
</dbReference>
<evidence type="ECO:0000256" key="4">
    <source>
        <dbReference type="ARBA" id="ARBA00022630"/>
    </source>
</evidence>
<feature type="region of interest" description="Disordered" evidence="10">
    <location>
        <begin position="1"/>
        <end position="23"/>
    </location>
</feature>
<accession>A0A914XCF7</accession>
<dbReference type="InterPro" id="IPR029041">
    <property type="entry name" value="FAD-linked_oxidoreductase-like"/>
</dbReference>
<comment type="similarity">
    <text evidence="3">Belongs to the methylenetetrahydrofolate reductase family.</text>
</comment>
<evidence type="ECO:0000259" key="11">
    <source>
        <dbReference type="Pfam" id="PF21895"/>
    </source>
</evidence>
<dbReference type="AlphaFoldDB" id="A0A914XCF7"/>
<dbReference type="InterPro" id="IPR053806">
    <property type="entry name" value="MTHFR_C"/>
</dbReference>
<organism evidence="12 13">
    <name type="scientific">Plectus sambesii</name>
    <dbReference type="NCBI Taxonomy" id="2011161"/>
    <lineage>
        <taxon>Eukaryota</taxon>
        <taxon>Metazoa</taxon>
        <taxon>Ecdysozoa</taxon>
        <taxon>Nematoda</taxon>
        <taxon>Chromadorea</taxon>
        <taxon>Plectida</taxon>
        <taxon>Plectina</taxon>
        <taxon>Plectoidea</taxon>
        <taxon>Plectidae</taxon>
        <taxon>Plectus</taxon>
    </lineage>
</organism>
<dbReference type="PANTHER" id="PTHR45754">
    <property type="entry name" value="METHYLENETETRAHYDROFOLATE REDUCTASE"/>
    <property type="match status" value="1"/>
</dbReference>
<evidence type="ECO:0000256" key="3">
    <source>
        <dbReference type="ARBA" id="ARBA00006743"/>
    </source>
</evidence>
<dbReference type="WBParaSite" id="PSAMB.scaffold7012size8419.g29460.t1">
    <property type="protein sequence ID" value="PSAMB.scaffold7012size8419.g29460.t1"/>
    <property type="gene ID" value="PSAMB.scaffold7012size8419.g29460"/>
</dbReference>
<dbReference type="GO" id="GO:0106313">
    <property type="term" value="F:methylenetetrahydrofolate reductase (NADPH) activity"/>
    <property type="evidence" value="ECO:0007669"/>
    <property type="project" value="UniProtKB-EC"/>
</dbReference>
<dbReference type="SUPFAM" id="SSF51730">
    <property type="entry name" value="FAD-linked oxidoreductase"/>
    <property type="match status" value="1"/>
</dbReference>
<keyword evidence="5" id="KW-0274">FAD</keyword>
<evidence type="ECO:0000256" key="8">
    <source>
        <dbReference type="ARBA" id="ARBA00047751"/>
    </source>
</evidence>
<evidence type="ECO:0000313" key="13">
    <source>
        <dbReference type="WBParaSite" id="PSAMB.scaffold7012size8419.g29460.t1"/>
    </source>
</evidence>
<reference evidence="13" key="1">
    <citation type="submission" date="2022-11" db="UniProtKB">
        <authorList>
            <consortium name="WormBaseParasite"/>
        </authorList>
    </citation>
    <scope>IDENTIFICATION</scope>
</reference>
<dbReference type="InterPro" id="IPR004621">
    <property type="entry name" value="Fadh2_euk"/>
</dbReference>